<dbReference type="SUPFAM" id="SSF49879">
    <property type="entry name" value="SMAD/FHA domain"/>
    <property type="match status" value="1"/>
</dbReference>
<dbReference type="PANTHER" id="PTHR23308">
    <property type="entry name" value="NUCLEAR INHIBITOR OF PROTEIN PHOSPHATASE-1"/>
    <property type="match status" value="1"/>
</dbReference>
<dbReference type="Pfam" id="PF00498">
    <property type="entry name" value="FHA"/>
    <property type="match status" value="1"/>
</dbReference>
<dbReference type="EMBL" id="CP042913">
    <property type="protein sequence ID" value="QEG33655.1"/>
    <property type="molecule type" value="Genomic_DNA"/>
</dbReference>
<gene>
    <name evidence="2" type="primary">fhaA_1</name>
    <name evidence="2" type="ORF">Pr1d_09190</name>
</gene>
<dbReference type="Proteomes" id="UP000323917">
    <property type="component" value="Chromosome"/>
</dbReference>
<dbReference type="InterPro" id="IPR050923">
    <property type="entry name" value="Cell_Proc_Reg/RNA_Proc"/>
</dbReference>
<evidence type="ECO:0000313" key="2">
    <source>
        <dbReference type="EMBL" id="QEG33655.1"/>
    </source>
</evidence>
<dbReference type="InterPro" id="IPR008984">
    <property type="entry name" value="SMAD_FHA_dom_sf"/>
</dbReference>
<proteinExistence type="predicted"/>
<organism evidence="2 3">
    <name type="scientific">Bythopirellula goksoeyrii</name>
    <dbReference type="NCBI Taxonomy" id="1400387"/>
    <lineage>
        <taxon>Bacteria</taxon>
        <taxon>Pseudomonadati</taxon>
        <taxon>Planctomycetota</taxon>
        <taxon>Planctomycetia</taxon>
        <taxon>Pirellulales</taxon>
        <taxon>Lacipirellulaceae</taxon>
        <taxon>Bythopirellula</taxon>
    </lineage>
</organism>
<keyword evidence="3" id="KW-1185">Reference proteome</keyword>
<dbReference type="KEGG" id="bgok:Pr1d_09190"/>
<reference evidence="2 3" key="1">
    <citation type="submission" date="2019-08" db="EMBL/GenBank/DDBJ databases">
        <title>Deep-cultivation of Planctomycetes and their phenomic and genomic characterization uncovers novel biology.</title>
        <authorList>
            <person name="Wiegand S."/>
            <person name="Jogler M."/>
            <person name="Boedeker C."/>
            <person name="Pinto D."/>
            <person name="Vollmers J."/>
            <person name="Rivas-Marin E."/>
            <person name="Kohn T."/>
            <person name="Peeters S.H."/>
            <person name="Heuer A."/>
            <person name="Rast P."/>
            <person name="Oberbeckmann S."/>
            <person name="Bunk B."/>
            <person name="Jeske O."/>
            <person name="Meyerdierks A."/>
            <person name="Storesund J.E."/>
            <person name="Kallscheuer N."/>
            <person name="Luecker S."/>
            <person name="Lage O.M."/>
            <person name="Pohl T."/>
            <person name="Merkel B.J."/>
            <person name="Hornburger P."/>
            <person name="Mueller R.-W."/>
            <person name="Bruemmer F."/>
            <person name="Labrenz M."/>
            <person name="Spormann A.M."/>
            <person name="Op den Camp H."/>
            <person name="Overmann J."/>
            <person name="Amann R."/>
            <person name="Jetten M.S.M."/>
            <person name="Mascher T."/>
            <person name="Medema M.H."/>
            <person name="Devos D.P."/>
            <person name="Kaster A.-K."/>
            <person name="Ovreas L."/>
            <person name="Rohde M."/>
            <person name="Galperin M.Y."/>
            <person name="Jogler C."/>
        </authorList>
    </citation>
    <scope>NUCLEOTIDE SEQUENCE [LARGE SCALE GENOMIC DNA]</scope>
    <source>
        <strain evidence="2 3">Pr1d</strain>
    </source>
</reference>
<evidence type="ECO:0000313" key="3">
    <source>
        <dbReference type="Proteomes" id="UP000323917"/>
    </source>
</evidence>
<dbReference type="CDD" id="cd00060">
    <property type="entry name" value="FHA"/>
    <property type="match status" value="1"/>
</dbReference>
<sequence length="226" mass="25022">MPTVTLRVLDGADRGQVFGNLEPPITIGREEGNSVQLNDERISRFHIKIQEDQTKLVLTDLESTNGTRVNGEDTHLRILRYGDVIAVGRSVLLYGTRDEIAGRLTELRSDGLCGKEKFPTSDLVASSGSESLSFELRLGSSEEMQGTLHIPEPPELPDSMTAGQAAQLSELLEYLHLRARGIVRGATVEDKDQNVILSLEQWQEFLDLQSQLAEYLKEIGDPHLNG</sequence>
<evidence type="ECO:0000259" key="1">
    <source>
        <dbReference type="PROSITE" id="PS50006"/>
    </source>
</evidence>
<protein>
    <submittedName>
        <fullName evidence="2">FHA domain-containing protein FhaA</fullName>
    </submittedName>
</protein>
<accession>A0A5B9Q7V2</accession>
<dbReference type="RefSeq" id="WP_238476635.1">
    <property type="nucleotide sequence ID" value="NZ_CP042913.1"/>
</dbReference>
<dbReference type="AlphaFoldDB" id="A0A5B9Q7V2"/>
<feature type="domain" description="FHA" evidence="1">
    <location>
        <begin position="25"/>
        <end position="74"/>
    </location>
</feature>
<dbReference type="SMART" id="SM00240">
    <property type="entry name" value="FHA"/>
    <property type="match status" value="1"/>
</dbReference>
<dbReference type="PROSITE" id="PS50006">
    <property type="entry name" value="FHA_DOMAIN"/>
    <property type="match status" value="1"/>
</dbReference>
<dbReference type="Gene3D" id="2.60.200.20">
    <property type="match status" value="1"/>
</dbReference>
<dbReference type="InterPro" id="IPR000253">
    <property type="entry name" value="FHA_dom"/>
</dbReference>
<name>A0A5B9Q7V2_9BACT</name>